<keyword evidence="2" id="KW-1185">Reference proteome</keyword>
<protein>
    <submittedName>
        <fullName evidence="1">Uncharacterized protein</fullName>
    </submittedName>
</protein>
<evidence type="ECO:0000313" key="2">
    <source>
        <dbReference type="Proteomes" id="UP001443914"/>
    </source>
</evidence>
<proteinExistence type="predicted"/>
<dbReference type="InterPro" id="IPR037488">
    <property type="entry name" value="At2g33490-like"/>
</dbReference>
<reference evidence="1" key="1">
    <citation type="submission" date="2024-03" db="EMBL/GenBank/DDBJ databases">
        <title>WGS assembly of Saponaria officinalis var. Norfolk2.</title>
        <authorList>
            <person name="Jenkins J."/>
            <person name="Shu S."/>
            <person name="Grimwood J."/>
            <person name="Barry K."/>
            <person name="Goodstein D."/>
            <person name="Schmutz J."/>
            <person name="Leebens-Mack J."/>
            <person name="Osbourn A."/>
        </authorList>
    </citation>
    <scope>NUCLEOTIDE SEQUENCE [LARGE SCALE GENOMIC DNA]</scope>
    <source>
        <strain evidence="1">JIC</strain>
    </source>
</reference>
<dbReference type="PANTHER" id="PTHR34119">
    <property type="entry name" value="HYDROXYPROLINE-RICH GLYCOPROTEIN-LIKE"/>
    <property type="match status" value="1"/>
</dbReference>
<dbReference type="Proteomes" id="UP001443914">
    <property type="component" value="Unassembled WGS sequence"/>
</dbReference>
<organism evidence="1 2">
    <name type="scientific">Saponaria officinalis</name>
    <name type="common">Common soapwort</name>
    <name type="synonym">Lychnis saponaria</name>
    <dbReference type="NCBI Taxonomy" id="3572"/>
    <lineage>
        <taxon>Eukaryota</taxon>
        <taxon>Viridiplantae</taxon>
        <taxon>Streptophyta</taxon>
        <taxon>Embryophyta</taxon>
        <taxon>Tracheophyta</taxon>
        <taxon>Spermatophyta</taxon>
        <taxon>Magnoliopsida</taxon>
        <taxon>eudicotyledons</taxon>
        <taxon>Gunneridae</taxon>
        <taxon>Pentapetalae</taxon>
        <taxon>Caryophyllales</taxon>
        <taxon>Caryophyllaceae</taxon>
        <taxon>Caryophylleae</taxon>
        <taxon>Saponaria</taxon>
    </lineage>
</organism>
<dbReference type="PANTHER" id="PTHR34119:SF1">
    <property type="entry name" value="OS04G0394700 PROTEIN"/>
    <property type="match status" value="1"/>
</dbReference>
<gene>
    <name evidence="1" type="ORF">RND81_01G071500</name>
</gene>
<dbReference type="EMBL" id="JBDFQZ010000001">
    <property type="protein sequence ID" value="KAK9756073.1"/>
    <property type="molecule type" value="Genomic_DNA"/>
</dbReference>
<sequence>MQDMRDCYDSLLSAAAAAATNSAYEFFESLREMGVCLLQKIALNDDEETGKAMLMILGEVEFELKKQANGMLMMRRRLNNKKKLDGNIFTGTFSDLQSTQLFTLWGVLSIQSRSPIHSIGRNLCSHFRDCRLHCNVLLLLA</sequence>
<comment type="caution">
    <text evidence="1">The sequence shown here is derived from an EMBL/GenBank/DDBJ whole genome shotgun (WGS) entry which is preliminary data.</text>
</comment>
<dbReference type="AlphaFoldDB" id="A0AAW1NDL2"/>
<accession>A0AAW1NDL2</accession>
<name>A0AAW1NDL2_SAPOF</name>
<evidence type="ECO:0000313" key="1">
    <source>
        <dbReference type="EMBL" id="KAK9756073.1"/>
    </source>
</evidence>